<dbReference type="Proteomes" id="UP000276133">
    <property type="component" value="Unassembled WGS sequence"/>
</dbReference>
<gene>
    <name evidence="3" type="ORF">BpHYR1_018300</name>
</gene>
<keyword evidence="4" id="KW-1185">Reference proteome</keyword>
<feature type="chain" id="PRO_5018135229" evidence="2">
    <location>
        <begin position="24"/>
        <end position="1013"/>
    </location>
</feature>
<feature type="region of interest" description="Disordered" evidence="1">
    <location>
        <begin position="867"/>
        <end position="891"/>
    </location>
</feature>
<feature type="signal peptide" evidence="2">
    <location>
        <begin position="1"/>
        <end position="23"/>
    </location>
</feature>
<name>A0A3M7RDD9_BRAPC</name>
<dbReference type="STRING" id="10195.A0A3M7RDD9"/>
<evidence type="ECO:0000256" key="2">
    <source>
        <dbReference type="SAM" id="SignalP"/>
    </source>
</evidence>
<evidence type="ECO:0000313" key="3">
    <source>
        <dbReference type="EMBL" id="RNA21444.1"/>
    </source>
</evidence>
<reference evidence="3 4" key="1">
    <citation type="journal article" date="2018" name="Sci. Rep.">
        <title>Genomic signatures of local adaptation to the degree of environmental predictability in rotifers.</title>
        <authorList>
            <person name="Franch-Gras L."/>
            <person name="Hahn C."/>
            <person name="Garcia-Roger E.M."/>
            <person name="Carmona M.J."/>
            <person name="Serra M."/>
            <person name="Gomez A."/>
        </authorList>
    </citation>
    <scope>NUCLEOTIDE SEQUENCE [LARGE SCALE GENOMIC DNA]</scope>
    <source>
        <strain evidence="3">HYR1</strain>
    </source>
</reference>
<dbReference type="SUPFAM" id="SSF48726">
    <property type="entry name" value="Immunoglobulin"/>
    <property type="match status" value="1"/>
</dbReference>
<dbReference type="OrthoDB" id="10345853at2759"/>
<comment type="caution">
    <text evidence="3">The sequence shown here is derived from an EMBL/GenBank/DDBJ whole genome shotgun (WGS) entry which is preliminary data.</text>
</comment>
<dbReference type="AlphaFoldDB" id="A0A3M7RDD9"/>
<dbReference type="InterPro" id="IPR036179">
    <property type="entry name" value="Ig-like_dom_sf"/>
</dbReference>
<keyword evidence="2" id="KW-0732">Signal</keyword>
<dbReference type="Gene3D" id="2.60.40.10">
    <property type="entry name" value="Immunoglobulins"/>
    <property type="match status" value="2"/>
</dbReference>
<dbReference type="EMBL" id="REGN01003662">
    <property type="protein sequence ID" value="RNA21444.1"/>
    <property type="molecule type" value="Genomic_DNA"/>
</dbReference>
<evidence type="ECO:0000313" key="4">
    <source>
        <dbReference type="Proteomes" id="UP000276133"/>
    </source>
</evidence>
<evidence type="ECO:0000256" key="1">
    <source>
        <dbReference type="SAM" id="MobiDB-lite"/>
    </source>
</evidence>
<accession>A0A3M7RDD9</accession>
<proteinExistence type="predicted"/>
<dbReference type="InterPro" id="IPR013783">
    <property type="entry name" value="Ig-like_fold"/>
</dbReference>
<protein>
    <submittedName>
        <fullName evidence="3">Opioid-binding cell adhesion molecule</fullName>
    </submittedName>
</protein>
<sequence length="1013" mass="113670">MRASLVLCTLVALFFLKAKSCLSYDHLSVVESDKDFWENLYQNSLLNTRNKFNVLNGEKVCFTCPVDRNTFSNLYQESASPLSNQEHQLPPKVTISWIAQLNGNRVIPFCSNNTRKVPNPLQLSSNGLNSDEAGISTQIEFSCENNRLCLHNVKNSYPNNYQCLIKSYALDVKLDVIVQLTHVLLYFTGDSVKFDYQKEVQVHENQPFTVKCEVPESNPVSIVKAYIDDKELKLTGLDKKTVENRMTINTYSFQVNATRKMNGKKVKCDAQMKDIPSELANSIDLRSHLFKDYSISVYYPPSCVFKQRVYRTGINRSIVIECPINSSNPDVTYYKMIPPSTRTKFELIDNNIETLKRIGRYRINPISRADFGLYECIPRSLAGMAKCDIIVELGSTPNPPEMCNVQFAKVNNKTFAQFSCKPGHNQGGTTSFLSIYEIIDQKLKLSGRVNIDESKMDKEVPYISPADEDKYYEFLIMQENNYGNSTSILLTLGTARDSKKMTSLNFKNFYIIGAGIAAAFLIFCICGCCCCSDVCGKSDTAFCKCCSASVHEDDGVTYKKAPIDSDILAPRNYQPYSSDSLKYGYNHHSTYDYYDNTTTGLLGEPTNYERFGTIKSKKMPIVNSSSYDTNQSDTYEHEYEENEYMNEKNESDTSKEEKEEFGTKITKSKNASEMFNNNVSVSIGSGVESIKKHTSNLGSEIYGRKIKLSSDGTSTVDRKNLIKTDNGLVYTPLDGKKDQIEYDNCDDARYRDIKYSSIKRANSAHNKQLVNSNFQAELSQKLKSINKNDEIYSKNLKVKNLPSASSFNQSEQLTNSTATTSVSSSASSCASNSDLILKSTTLKRPLPSTPIETKNYSLLKTTISLANSENSTPAKGKPPILRPKPRTNSAHNQSVEPLINAKSDSPNTSVTDVSSNNCTPQHYNVNLIEEVGQVNSVLKNSLPKKVNPNAIYSTIKLNCEYSTNVTPSLKTFSPNYENRKKSPASIDDEIKLINSRGTLSKTIERRHVKNSEC</sequence>
<organism evidence="3 4">
    <name type="scientific">Brachionus plicatilis</name>
    <name type="common">Marine rotifer</name>
    <name type="synonym">Brachionus muelleri</name>
    <dbReference type="NCBI Taxonomy" id="10195"/>
    <lineage>
        <taxon>Eukaryota</taxon>
        <taxon>Metazoa</taxon>
        <taxon>Spiralia</taxon>
        <taxon>Gnathifera</taxon>
        <taxon>Rotifera</taxon>
        <taxon>Eurotatoria</taxon>
        <taxon>Monogononta</taxon>
        <taxon>Pseudotrocha</taxon>
        <taxon>Ploima</taxon>
        <taxon>Brachionidae</taxon>
        <taxon>Brachionus</taxon>
    </lineage>
</organism>